<organism evidence="1 2">
    <name type="scientific">Dyadobacter psychrotolerans</name>
    <dbReference type="NCBI Taxonomy" id="2541721"/>
    <lineage>
        <taxon>Bacteria</taxon>
        <taxon>Pseudomonadati</taxon>
        <taxon>Bacteroidota</taxon>
        <taxon>Cytophagia</taxon>
        <taxon>Cytophagales</taxon>
        <taxon>Spirosomataceae</taxon>
        <taxon>Dyadobacter</taxon>
    </lineage>
</organism>
<dbReference type="Proteomes" id="UP000294850">
    <property type="component" value="Unassembled WGS sequence"/>
</dbReference>
<sequence>MVEVIEKKKKSGIKSNTIPDVLIYEHWNGKPVYYQGYRDVIAGLKQPEEIMSCSDVQSALIALIVGYLFNTIDRKQYMIRTNEVGLNLSKGNNLGIDIAISQRKLTEKLSRNYLKTAPQVVIEVDIKAEIEGQHFGDFDYILKKSQKLIDSGTENVIWIMTSSRTVFVISNDEDEGRVVKWNEDIFLLDNHFLNIKNLLDEEGIEV</sequence>
<keyword evidence="1" id="KW-0378">Hydrolase</keyword>
<dbReference type="AlphaFoldDB" id="A0A4R5DIE8"/>
<reference evidence="1 2" key="1">
    <citation type="submission" date="2019-03" db="EMBL/GenBank/DDBJ databases">
        <title>Dyadobacter AR-3-6 sp. nov., isolated from arctic soil.</title>
        <authorList>
            <person name="Chaudhary D.K."/>
        </authorList>
    </citation>
    <scope>NUCLEOTIDE SEQUENCE [LARGE SCALE GENOMIC DNA]</scope>
    <source>
        <strain evidence="1 2">AR-3-6</strain>
    </source>
</reference>
<protein>
    <submittedName>
        <fullName evidence="1">Uma2 family endonuclease</fullName>
    </submittedName>
</protein>
<dbReference type="GO" id="GO:0004519">
    <property type="term" value="F:endonuclease activity"/>
    <property type="evidence" value="ECO:0007669"/>
    <property type="project" value="UniProtKB-KW"/>
</dbReference>
<dbReference type="EMBL" id="SMFL01000006">
    <property type="protein sequence ID" value="TDE13856.1"/>
    <property type="molecule type" value="Genomic_DNA"/>
</dbReference>
<proteinExistence type="predicted"/>
<comment type="caution">
    <text evidence="1">The sequence shown here is derived from an EMBL/GenBank/DDBJ whole genome shotgun (WGS) entry which is preliminary data.</text>
</comment>
<gene>
    <name evidence="1" type="ORF">E0F88_18390</name>
</gene>
<evidence type="ECO:0000313" key="1">
    <source>
        <dbReference type="EMBL" id="TDE13856.1"/>
    </source>
</evidence>
<dbReference type="OrthoDB" id="942191at2"/>
<dbReference type="RefSeq" id="WP_131959731.1">
    <property type="nucleotide sequence ID" value="NZ_SMFL01000006.1"/>
</dbReference>
<keyword evidence="1" id="KW-0255">Endonuclease</keyword>
<evidence type="ECO:0000313" key="2">
    <source>
        <dbReference type="Proteomes" id="UP000294850"/>
    </source>
</evidence>
<accession>A0A4R5DIE8</accession>
<name>A0A4R5DIE8_9BACT</name>
<keyword evidence="1" id="KW-0540">Nuclease</keyword>
<keyword evidence="2" id="KW-1185">Reference proteome</keyword>